<dbReference type="AlphaFoldDB" id="A0A060DAK7"/>
<protein>
    <submittedName>
        <fullName evidence="2">Uncharacterized protein</fullName>
    </submittedName>
</protein>
<keyword evidence="2" id="KW-0542">Nucleomorph</keyword>
<proteinExistence type="predicted"/>
<feature type="transmembrane region" description="Helical" evidence="1">
    <location>
        <begin position="40"/>
        <end position="61"/>
    </location>
</feature>
<evidence type="ECO:0000313" key="2">
    <source>
        <dbReference type="EMBL" id="AIB09550.1"/>
    </source>
</evidence>
<dbReference type="EMBL" id="CP006627">
    <property type="protein sequence ID" value="AIB09550.1"/>
    <property type="molecule type" value="Genomic_DNA"/>
</dbReference>
<organism evidence="2 3">
    <name type="scientific">Lotharella oceanica</name>
    <dbReference type="NCBI Taxonomy" id="641309"/>
    <lineage>
        <taxon>Eukaryota</taxon>
        <taxon>Sar</taxon>
        <taxon>Rhizaria</taxon>
        <taxon>Cercozoa</taxon>
        <taxon>Chlorarachniophyceae</taxon>
        <taxon>Lotharella</taxon>
    </lineage>
</organism>
<accession>A0A060DAK7</accession>
<reference evidence="2 3" key="1">
    <citation type="journal article" date="2014" name="BMC Genomics">
        <title>Nucleomorph and plastid genome sequences of the chlorarachniophyte Lotharella oceanica: convergent reductive evolution and frequent recombination in nucleomorph-bearing algae.</title>
        <authorList>
            <person name="Tanifuji G."/>
            <person name="Onodera N.T."/>
            <person name="Brown M.W."/>
            <person name="Curtis B.A."/>
            <person name="Roger A.J."/>
            <person name="Ka-Shu Wong G."/>
            <person name="Melkonian M."/>
            <person name="Archibald J.M."/>
        </authorList>
    </citation>
    <scope>NUCLEOTIDE SEQUENCE [LARGE SCALE GENOMIC DNA]</scope>
    <source>
        <strain evidence="2 3">CCMP622</strain>
    </source>
</reference>
<dbReference type="Proteomes" id="UP000243670">
    <property type="component" value="Nucleomorph 1"/>
</dbReference>
<keyword evidence="1" id="KW-1133">Transmembrane helix</keyword>
<evidence type="ECO:0000313" key="3">
    <source>
        <dbReference type="Proteomes" id="UP000243670"/>
    </source>
</evidence>
<gene>
    <name evidence="2" type="ORF">M951_chr164</name>
</gene>
<evidence type="ECO:0000256" key="1">
    <source>
        <dbReference type="SAM" id="Phobius"/>
    </source>
</evidence>
<sequence length="116" mass="14489">MQNIHLIKSYIDTYFFYYFSSIYVVYNKKMKIKNIKYKKFYDFIGYKIIFYLIKWFINFYLNEYICENIINFFRYYMIVDTIGNKIIFCYGSENLFNNIKKIKQFVNFNVIKSILE</sequence>
<geneLocation type="nucleomorph" evidence="2"/>
<name>A0A060DAK7_9EUKA</name>
<keyword evidence="1" id="KW-0472">Membrane</keyword>
<keyword evidence="1" id="KW-0812">Transmembrane</keyword>